<evidence type="ECO:0008006" key="3">
    <source>
        <dbReference type="Google" id="ProtNLM"/>
    </source>
</evidence>
<dbReference type="EMBL" id="LUAW01000020">
    <property type="protein sequence ID" value="KYQ72043.1"/>
    <property type="molecule type" value="Genomic_DNA"/>
</dbReference>
<accession>A0A151Y1Y6</accession>
<organism evidence="1 2">
    <name type="scientific">Acinetobacter pragensis</name>
    <dbReference type="NCBI Taxonomy" id="1806892"/>
    <lineage>
        <taxon>Bacteria</taxon>
        <taxon>Pseudomonadati</taxon>
        <taxon>Pseudomonadota</taxon>
        <taxon>Gammaproteobacteria</taxon>
        <taxon>Moraxellales</taxon>
        <taxon>Moraxellaceae</taxon>
        <taxon>Acinetobacter</taxon>
    </lineage>
</organism>
<evidence type="ECO:0000313" key="2">
    <source>
        <dbReference type="Proteomes" id="UP000076276"/>
    </source>
</evidence>
<reference evidence="1 2" key="1">
    <citation type="submission" date="2016-03" db="EMBL/GenBank/DDBJ databases">
        <title>Acinetobacter genomospecies 28 strain ANC 4149.</title>
        <authorList>
            <person name="Radolfova-Krizova L."/>
            <person name="Nemec A."/>
        </authorList>
    </citation>
    <scope>NUCLEOTIDE SEQUENCE [LARGE SCALE GENOMIC DNA]</scope>
    <source>
        <strain evidence="1 2">ANC 4149</strain>
    </source>
</reference>
<dbReference type="STRING" id="1806892.AZH43_12575"/>
<dbReference type="OrthoDB" id="6689897at2"/>
<comment type="caution">
    <text evidence="1">The sequence shown here is derived from an EMBL/GenBank/DDBJ whole genome shotgun (WGS) entry which is preliminary data.</text>
</comment>
<dbReference type="Proteomes" id="UP000076276">
    <property type="component" value="Unassembled WGS sequence"/>
</dbReference>
<dbReference type="Pfam" id="PF07409">
    <property type="entry name" value="GP46"/>
    <property type="match status" value="1"/>
</dbReference>
<evidence type="ECO:0000313" key="1">
    <source>
        <dbReference type="EMBL" id="KYQ72043.1"/>
    </source>
</evidence>
<proteinExistence type="predicted"/>
<name>A0A151Y1Y6_9GAMM</name>
<dbReference type="AlphaFoldDB" id="A0A151Y1Y6"/>
<sequence length="120" mass="13462">MATIDLENKDYVLLSLDAAFVNDDVQCVCQRLGIHRGKYWANPKLGSRLFTLNRSKDLPRNLLLAKQYAEEALEDLVPSRFESITVAASQSEKSRVDLTINAVRITGESQKIFYFVPVGG</sequence>
<keyword evidence="2" id="KW-1185">Reference proteome</keyword>
<dbReference type="RefSeq" id="WP_067668984.1">
    <property type="nucleotide sequence ID" value="NZ_CBCSIK010000001.1"/>
</dbReference>
<protein>
    <recommendedName>
        <fullName evidence="3">Phage protein GP46</fullName>
    </recommendedName>
</protein>
<gene>
    <name evidence="1" type="ORF">AZH43_12575</name>
</gene>
<dbReference type="InterPro" id="IPR010877">
    <property type="entry name" value="Phage_Mu_Gp46"/>
</dbReference>